<feature type="transmembrane region" description="Helical" evidence="1">
    <location>
        <begin position="122"/>
        <end position="140"/>
    </location>
</feature>
<dbReference type="OrthoDB" id="9806718at2"/>
<dbReference type="Proteomes" id="UP000254575">
    <property type="component" value="Unassembled WGS sequence"/>
</dbReference>
<dbReference type="AlphaFoldDB" id="A0A380MYB4"/>
<feature type="transmembrane region" description="Helical" evidence="1">
    <location>
        <begin position="95"/>
        <end position="115"/>
    </location>
</feature>
<evidence type="ECO:0000313" key="3">
    <source>
        <dbReference type="EMBL" id="SUO97555.1"/>
    </source>
</evidence>
<keyword evidence="1" id="KW-0472">Membrane</keyword>
<feature type="domain" description="EamA" evidence="2">
    <location>
        <begin position="2"/>
        <end position="137"/>
    </location>
</feature>
<evidence type="ECO:0000256" key="1">
    <source>
        <dbReference type="SAM" id="Phobius"/>
    </source>
</evidence>
<protein>
    <submittedName>
        <fullName evidence="3">Aromatic amino acid exporter</fullName>
    </submittedName>
</protein>
<dbReference type="GO" id="GO:0016020">
    <property type="term" value="C:membrane"/>
    <property type="evidence" value="ECO:0007669"/>
    <property type="project" value="InterPro"/>
</dbReference>
<keyword evidence="1" id="KW-0812">Transmembrane</keyword>
<dbReference type="SUPFAM" id="SSF103481">
    <property type="entry name" value="Multidrug resistance efflux transporter EmrE"/>
    <property type="match status" value="1"/>
</dbReference>
<dbReference type="Pfam" id="PF00892">
    <property type="entry name" value="EamA"/>
    <property type="match status" value="1"/>
</dbReference>
<feature type="transmembrane region" description="Helical" evidence="1">
    <location>
        <begin position="31"/>
        <end position="53"/>
    </location>
</feature>
<keyword evidence="4" id="KW-1185">Reference proteome</keyword>
<dbReference type="PANTHER" id="PTHR22911:SF137">
    <property type="entry name" value="SOLUTE CARRIER FAMILY 35 MEMBER G2-RELATED"/>
    <property type="match status" value="1"/>
</dbReference>
<dbReference type="PANTHER" id="PTHR22911">
    <property type="entry name" value="ACYL-MALONYL CONDENSING ENZYME-RELATED"/>
    <property type="match status" value="1"/>
</dbReference>
<accession>A0A380MYB4</accession>
<name>A0A380MYB4_9GAMM</name>
<dbReference type="EMBL" id="UHIA01000004">
    <property type="protein sequence ID" value="SUO97555.1"/>
    <property type="molecule type" value="Genomic_DNA"/>
</dbReference>
<dbReference type="FunFam" id="1.10.3730.20:FF:000009">
    <property type="entry name" value="EamA family transporter"/>
    <property type="match status" value="1"/>
</dbReference>
<dbReference type="InterPro" id="IPR037185">
    <property type="entry name" value="EmrE-like"/>
</dbReference>
<evidence type="ECO:0000313" key="4">
    <source>
        <dbReference type="Proteomes" id="UP000254575"/>
    </source>
</evidence>
<sequence length="158" mass="17317">MSWLFYALLAALFAALTAIFAKIGLQGINSDFATFIRTVMIVFIIALWVSYLGKWQSFADISGRQWGFLFLSAAATGFSWLFYFKALQIGQAAHVAPVDKLSVVFVAVFATLFLGERLSAREWFGIVLIVGGVLLLTLKANPRPAPAQTTPTQHHSSS</sequence>
<dbReference type="InterPro" id="IPR000620">
    <property type="entry name" value="EamA_dom"/>
</dbReference>
<dbReference type="Gene3D" id="1.10.3730.20">
    <property type="match status" value="1"/>
</dbReference>
<proteinExistence type="predicted"/>
<dbReference type="RefSeq" id="WP_115218679.1">
    <property type="nucleotide sequence ID" value="NZ_UHIA01000004.1"/>
</dbReference>
<reference evidence="3 4" key="1">
    <citation type="submission" date="2018-06" db="EMBL/GenBank/DDBJ databases">
        <authorList>
            <consortium name="Pathogen Informatics"/>
            <person name="Doyle S."/>
        </authorList>
    </citation>
    <scope>NUCLEOTIDE SEQUENCE [LARGE SCALE GENOMIC DNA]</scope>
    <source>
        <strain evidence="3 4">NCTC10717</strain>
    </source>
</reference>
<evidence type="ECO:0000259" key="2">
    <source>
        <dbReference type="Pfam" id="PF00892"/>
    </source>
</evidence>
<organism evidence="3 4">
    <name type="scientific">Suttonella indologenes</name>
    <dbReference type="NCBI Taxonomy" id="13276"/>
    <lineage>
        <taxon>Bacteria</taxon>
        <taxon>Pseudomonadati</taxon>
        <taxon>Pseudomonadota</taxon>
        <taxon>Gammaproteobacteria</taxon>
        <taxon>Cardiobacteriales</taxon>
        <taxon>Cardiobacteriaceae</taxon>
        <taxon>Suttonella</taxon>
    </lineage>
</organism>
<gene>
    <name evidence="3" type="ORF">NCTC10717_01511</name>
</gene>
<feature type="transmembrane region" description="Helical" evidence="1">
    <location>
        <begin position="65"/>
        <end position="83"/>
    </location>
</feature>
<keyword evidence="1" id="KW-1133">Transmembrane helix</keyword>